<keyword evidence="3" id="KW-1185">Reference proteome</keyword>
<gene>
    <name evidence="2" type="ORF">Glove_249g14</name>
</gene>
<reference evidence="2 3" key="1">
    <citation type="submission" date="2018-08" db="EMBL/GenBank/DDBJ databases">
        <title>Genome and evolution of the arbuscular mycorrhizal fungus Diversispora epigaea (formerly Glomus versiforme) and its bacterial endosymbionts.</title>
        <authorList>
            <person name="Sun X."/>
            <person name="Fei Z."/>
            <person name="Harrison M."/>
        </authorList>
    </citation>
    <scope>NUCLEOTIDE SEQUENCE [LARGE SCALE GENOMIC DNA]</scope>
    <source>
        <strain evidence="2 3">IT104</strain>
    </source>
</reference>
<dbReference type="STRING" id="1348612.A0A397IES3"/>
<sequence length="399" mass="46893">MDENLLNPKELTSDKKRNLLFNINQPLELLAQEFNEEWWPLISNFSTRKEGIPSDKRQKTKIRLSHLCFTKIKVLHFFKEGKVRVERFQDSPNHTHSLEESDKVKRPQIIRKFVEQEAVKNYRPSAILNTVKEYVAEKIDLSTSVKEFRLKEVTNITHKVRRALNAPLINSTHKTNRYDYRLFTLYICNEYGCWDVGTHFFVSNEDLDTISEVLKIVQRFAVRWKPRYFLQDQSNAEKNSIKLAFPGLKNGEQECEVIFCTVHLVRTWMNKIYDVNTQKKMIQTMYKWIRIGCEALIQEAINQCPVSTIKQYIKRYYLKNNKQWALWACQHSSLLIQVTSTNSLKSFHSELKRTTSARHGLIGACHKIITLNQKKRIPTVQIQNPNAEIPNAEIPNPKL</sequence>
<name>A0A397IES3_9GLOM</name>
<evidence type="ECO:0000313" key="2">
    <source>
        <dbReference type="EMBL" id="RHZ71904.1"/>
    </source>
</evidence>
<dbReference type="AlphaFoldDB" id="A0A397IES3"/>
<dbReference type="InterPro" id="IPR018289">
    <property type="entry name" value="MULE_transposase_dom"/>
</dbReference>
<comment type="caution">
    <text evidence="2">The sequence shown here is derived from an EMBL/GenBank/DDBJ whole genome shotgun (WGS) entry which is preliminary data.</text>
</comment>
<dbReference type="EMBL" id="PQFF01000230">
    <property type="protein sequence ID" value="RHZ71904.1"/>
    <property type="molecule type" value="Genomic_DNA"/>
</dbReference>
<dbReference type="Proteomes" id="UP000266861">
    <property type="component" value="Unassembled WGS sequence"/>
</dbReference>
<evidence type="ECO:0000259" key="1">
    <source>
        <dbReference type="Pfam" id="PF10551"/>
    </source>
</evidence>
<accession>A0A397IES3</accession>
<proteinExistence type="predicted"/>
<feature type="domain" description="MULE transposase" evidence="1">
    <location>
        <begin position="169"/>
        <end position="250"/>
    </location>
</feature>
<organism evidence="2 3">
    <name type="scientific">Diversispora epigaea</name>
    <dbReference type="NCBI Taxonomy" id="1348612"/>
    <lineage>
        <taxon>Eukaryota</taxon>
        <taxon>Fungi</taxon>
        <taxon>Fungi incertae sedis</taxon>
        <taxon>Mucoromycota</taxon>
        <taxon>Glomeromycotina</taxon>
        <taxon>Glomeromycetes</taxon>
        <taxon>Diversisporales</taxon>
        <taxon>Diversisporaceae</taxon>
        <taxon>Diversispora</taxon>
    </lineage>
</organism>
<evidence type="ECO:0000313" key="3">
    <source>
        <dbReference type="Proteomes" id="UP000266861"/>
    </source>
</evidence>
<dbReference type="Pfam" id="PF10551">
    <property type="entry name" value="MULE"/>
    <property type="match status" value="1"/>
</dbReference>
<protein>
    <recommendedName>
        <fullName evidence="1">MULE transposase domain-containing protein</fullName>
    </recommendedName>
</protein>
<dbReference type="OrthoDB" id="6142716at2759"/>